<feature type="region of interest" description="Disordered" evidence="4">
    <location>
        <begin position="589"/>
        <end position="618"/>
    </location>
</feature>
<keyword evidence="5" id="KW-0472">Membrane</keyword>
<feature type="coiled-coil region" evidence="3">
    <location>
        <begin position="115"/>
        <end position="142"/>
    </location>
</feature>
<dbReference type="InterPro" id="IPR058636">
    <property type="entry name" value="Beta-barrel_YknX"/>
</dbReference>
<organism evidence="7 8">
    <name type="scientific">Oscillochloris trichoides DG-6</name>
    <dbReference type="NCBI Taxonomy" id="765420"/>
    <lineage>
        <taxon>Bacteria</taxon>
        <taxon>Bacillati</taxon>
        <taxon>Chloroflexota</taxon>
        <taxon>Chloroflexia</taxon>
        <taxon>Chloroflexales</taxon>
        <taxon>Chloroflexineae</taxon>
        <taxon>Oscillochloridaceae</taxon>
        <taxon>Oscillochloris</taxon>
    </lineage>
</organism>
<dbReference type="HOGENOM" id="CLU_018816_14_2_0"/>
<dbReference type="OrthoDB" id="140298at2"/>
<dbReference type="GO" id="GO:0030313">
    <property type="term" value="C:cell envelope"/>
    <property type="evidence" value="ECO:0007669"/>
    <property type="project" value="UniProtKB-SubCell"/>
</dbReference>
<feature type="coiled-coil region" evidence="3">
    <location>
        <begin position="266"/>
        <end position="325"/>
    </location>
</feature>
<dbReference type="AlphaFoldDB" id="E1IBV6"/>
<dbReference type="Gene3D" id="2.40.420.20">
    <property type="match status" value="1"/>
</dbReference>
<feature type="compositionally biased region" description="Low complexity" evidence="4">
    <location>
        <begin position="589"/>
        <end position="602"/>
    </location>
</feature>
<dbReference type="Proteomes" id="UP000054010">
    <property type="component" value="Unassembled WGS sequence"/>
</dbReference>
<dbReference type="SUPFAM" id="SSF111369">
    <property type="entry name" value="HlyD-like secretion proteins"/>
    <property type="match status" value="1"/>
</dbReference>
<evidence type="ECO:0000313" key="7">
    <source>
        <dbReference type="EMBL" id="EFO81336.1"/>
    </source>
</evidence>
<name>E1IBV6_9CHLR</name>
<dbReference type="eggNOG" id="COG0845">
    <property type="taxonomic scope" value="Bacteria"/>
</dbReference>
<evidence type="ECO:0000313" key="8">
    <source>
        <dbReference type="Proteomes" id="UP000054010"/>
    </source>
</evidence>
<sequence length="618" mass="63910">MGVSSPPVEQRVVGRLGSRKARRRFSLWLLLPLALLLGAGFWLWRTLSTPTMPAATITTATVTTGTLTLSVTGSGTVQPIQTRNLTFPLAGTVSEVLVQVGDTVVQGQPLARLDTEDLQMALLQAEANLKSAQAQVAAAQGEGATANEVAQAQAQLASAQASYEKTRTGDVTAAELAAAQAQVVSAQAQLDDLLDGASAIDLATAQSSVEQARLSLESQRVSLSAAKTKAESAVTTAANSLRDAQESYSTIYWNNREQERARGELTQSAKDEEAAALRAVENAQENLHQAELAYTQAQQAETIGIQQAEANLSDAEQQLADVQSGATASEIASARASLASAKSNLANLQHPASAQDLAMARASVEQARLSLENLTSPASASTLASAEASLAQSQVAYAQAKLDLEDATLTAPFAGVVAEVDVDPGDDAAVATITLIDSSAFVIDLSLSESDIGTVAVGQPVTLSFDALSDLRITGEVQSVAPLATVTSNVATYTVRVSFQATDAAIRAGMSATGAIQTVEHRDVLLVPTRAIQTRNETKVVQVQQSGQPPRTVQVRTGLSSDGMTEIVGCAEGEAACLQAGDTLLIVNTSSSSSSSTTRQSSLFDGMGGPPPGAGGRP</sequence>
<feature type="compositionally biased region" description="Pro residues" evidence="4">
    <location>
        <begin position="609"/>
        <end position="618"/>
    </location>
</feature>
<proteinExistence type="predicted"/>
<evidence type="ECO:0000256" key="5">
    <source>
        <dbReference type="SAM" id="Phobius"/>
    </source>
</evidence>
<dbReference type="Gene3D" id="2.40.30.170">
    <property type="match status" value="1"/>
</dbReference>
<comment type="caution">
    <text evidence="7">The sequence shown here is derived from an EMBL/GenBank/DDBJ whole genome shotgun (WGS) entry which is preliminary data.</text>
</comment>
<comment type="subcellular location">
    <subcellularLocation>
        <location evidence="1">Cell envelope</location>
    </subcellularLocation>
</comment>
<feature type="domain" description="YknX-like beta-barrel" evidence="6">
    <location>
        <begin position="442"/>
        <end position="512"/>
    </location>
</feature>
<accession>E1IBV6</accession>
<keyword evidence="2 3" id="KW-0175">Coiled coil</keyword>
<dbReference type="InterPro" id="IPR050465">
    <property type="entry name" value="UPF0194_transport"/>
</dbReference>
<dbReference type="Gene3D" id="2.40.50.100">
    <property type="match status" value="1"/>
</dbReference>
<dbReference type="STRING" id="765420.OSCT_0807"/>
<protein>
    <submittedName>
        <fullName evidence="7">Efflux transporter, RND family, MFP subunit</fullName>
    </submittedName>
</protein>
<dbReference type="Gene3D" id="1.10.287.470">
    <property type="entry name" value="Helix hairpin bin"/>
    <property type="match status" value="1"/>
</dbReference>
<evidence type="ECO:0000259" key="6">
    <source>
        <dbReference type="Pfam" id="PF25990"/>
    </source>
</evidence>
<dbReference type="eggNOG" id="COG1566">
    <property type="taxonomic scope" value="Bacteria"/>
</dbReference>
<keyword evidence="5" id="KW-1133">Transmembrane helix</keyword>
<evidence type="ECO:0000256" key="2">
    <source>
        <dbReference type="ARBA" id="ARBA00023054"/>
    </source>
</evidence>
<evidence type="ECO:0000256" key="1">
    <source>
        <dbReference type="ARBA" id="ARBA00004196"/>
    </source>
</evidence>
<gene>
    <name evidence="7" type="ORF">OSCT_0807</name>
</gene>
<feature type="transmembrane region" description="Helical" evidence="5">
    <location>
        <begin position="25"/>
        <end position="44"/>
    </location>
</feature>
<dbReference type="EMBL" id="ADVR01000016">
    <property type="protein sequence ID" value="EFO81336.1"/>
    <property type="molecule type" value="Genomic_DNA"/>
</dbReference>
<keyword evidence="5" id="KW-0812">Transmembrane</keyword>
<evidence type="ECO:0000256" key="3">
    <source>
        <dbReference type="SAM" id="Coils"/>
    </source>
</evidence>
<dbReference type="PANTHER" id="PTHR32347:SF23">
    <property type="entry name" value="BLL5650 PROTEIN"/>
    <property type="match status" value="1"/>
</dbReference>
<dbReference type="PANTHER" id="PTHR32347">
    <property type="entry name" value="EFFLUX SYSTEM COMPONENT YKNX-RELATED"/>
    <property type="match status" value="1"/>
</dbReference>
<evidence type="ECO:0000256" key="4">
    <source>
        <dbReference type="SAM" id="MobiDB-lite"/>
    </source>
</evidence>
<reference evidence="7 8" key="1">
    <citation type="journal article" date="2011" name="J. Bacteriol.">
        <title>Draft genome sequence of the anoxygenic filamentous phototrophic bacterium Oscillochloris trichoides subsp. DG-6.</title>
        <authorList>
            <person name="Kuznetsov B.B."/>
            <person name="Ivanovsky R.N."/>
            <person name="Keppen O.I."/>
            <person name="Sukhacheva M.V."/>
            <person name="Bumazhkin B.K."/>
            <person name="Patutina E.O."/>
            <person name="Beletsky A.V."/>
            <person name="Mardanov A.V."/>
            <person name="Baslerov R.V."/>
            <person name="Panteleeva A.N."/>
            <person name="Kolganova T.V."/>
            <person name="Ravin N.V."/>
            <person name="Skryabin K.G."/>
        </authorList>
    </citation>
    <scope>NUCLEOTIDE SEQUENCE [LARGE SCALE GENOMIC DNA]</scope>
    <source>
        <strain evidence="7 8">DG-6</strain>
    </source>
</reference>
<dbReference type="Pfam" id="PF25990">
    <property type="entry name" value="Beta-barrel_YknX"/>
    <property type="match status" value="1"/>
</dbReference>
<keyword evidence="8" id="KW-1185">Reference proteome</keyword>